<dbReference type="EMBL" id="BGPR01001128">
    <property type="protein sequence ID" value="GBM46254.1"/>
    <property type="molecule type" value="Genomic_DNA"/>
</dbReference>
<protein>
    <submittedName>
        <fullName evidence="1">Uncharacterized protein</fullName>
    </submittedName>
</protein>
<reference evidence="1 2" key="1">
    <citation type="journal article" date="2019" name="Sci. Rep.">
        <title>Orb-weaving spider Araneus ventricosus genome elucidates the spidroin gene catalogue.</title>
        <authorList>
            <person name="Kono N."/>
            <person name="Nakamura H."/>
            <person name="Ohtoshi R."/>
            <person name="Moran D.A.P."/>
            <person name="Shinohara A."/>
            <person name="Yoshida Y."/>
            <person name="Fujiwara M."/>
            <person name="Mori M."/>
            <person name="Tomita M."/>
            <person name="Arakawa K."/>
        </authorList>
    </citation>
    <scope>NUCLEOTIDE SEQUENCE [LARGE SCALE GENOMIC DNA]</scope>
</reference>
<dbReference type="Proteomes" id="UP000499080">
    <property type="component" value="Unassembled WGS sequence"/>
</dbReference>
<sequence>MWYLIVQQMKTKKSLMNYWPDTNVCVEDYVEIDRDLWIEEEDLKVTNFIPRNTTEQFALSDDDFPVNEGNMCKIEDFSEALRYSEELKKFFLCKGDSEGIVKSGRHHVQRDEFWQLKRVDTCKNGKFCSCGPDGLSEWLARVLPERYRSEG</sequence>
<proteinExistence type="predicted"/>
<name>A0A4Y2G314_ARAVE</name>
<organism evidence="1 2">
    <name type="scientific">Araneus ventricosus</name>
    <name type="common">Orbweaver spider</name>
    <name type="synonym">Epeira ventricosa</name>
    <dbReference type="NCBI Taxonomy" id="182803"/>
    <lineage>
        <taxon>Eukaryota</taxon>
        <taxon>Metazoa</taxon>
        <taxon>Ecdysozoa</taxon>
        <taxon>Arthropoda</taxon>
        <taxon>Chelicerata</taxon>
        <taxon>Arachnida</taxon>
        <taxon>Araneae</taxon>
        <taxon>Araneomorphae</taxon>
        <taxon>Entelegynae</taxon>
        <taxon>Araneoidea</taxon>
        <taxon>Araneidae</taxon>
        <taxon>Araneus</taxon>
    </lineage>
</organism>
<comment type="caution">
    <text evidence="1">The sequence shown here is derived from an EMBL/GenBank/DDBJ whole genome shotgun (WGS) entry which is preliminary data.</text>
</comment>
<evidence type="ECO:0000313" key="2">
    <source>
        <dbReference type="Proteomes" id="UP000499080"/>
    </source>
</evidence>
<accession>A0A4Y2G314</accession>
<dbReference type="AlphaFoldDB" id="A0A4Y2G314"/>
<evidence type="ECO:0000313" key="1">
    <source>
        <dbReference type="EMBL" id="GBM46254.1"/>
    </source>
</evidence>
<keyword evidence="2" id="KW-1185">Reference proteome</keyword>
<gene>
    <name evidence="1" type="ORF">AVEN_224820_1</name>
</gene>